<reference evidence="2 3" key="1">
    <citation type="journal article" date="2019" name="PLoS ONE">
        <title>Genomic analyses reveal an absence of contemporary introgressive admixture between fin whales and blue whales, despite known hybrids.</title>
        <authorList>
            <person name="Westbury M.V."/>
            <person name="Petersen B."/>
            <person name="Lorenzen E.D."/>
        </authorList>
    </citation>
    <scope>NUCLEOTIDE SEQUENCE [LARGE SCALE GENOMIC DNA]</scope>
    <source>
        <strain evidence="2">FinWhale-01</strain>
    </source>
</reference>
<comment type="caution">
    <text evidence="2">The sequence shown here is derived from an EMBL/GenBank/DDBJ whole genome shotgun (WGS) entry which is preliminary data.</text>
</comment>
<protein>
    <submittedName>
        <fullName evidence="2">Uncharacterized protein</fullName>
    </submittedName>
</protein>
<organism evidence="2 3">
    <name type="scientific">Balaenoptera physalus</name>
    <name type="common">Fin whale</name>
    <name type="synonym">Balaena physalus</name>
    <dbReference type="NCBI Taxonomy" id="9770"/>
    <lineage>
        <taxon>Eukaryota</taxon>
        <taxon>Metazoa</taxon>
        <taxon>Chordata</taxon>
        <taxon>Craniata</taxon>
        <taxon>Vertebrata</taxon>
        <taxon>Euteleostomi</taxon>
        <taxon>Mammalia</taxon>
        <taxon>Eutheria</taxon>
        <taxon>Laurasiatheria</taxon>
        <taxon>Artiodactyla</taxon>
        <taxon>Whippomorpha</taxon>
        <taxon>Cetacea</taxon>
        <taxon>Mysticeti</taxon>
        <taxon>Balaenopteridae</taxon>
        <taxon>Balaenoptera</taxon>
    </lineage>
</organism>
<gene>
    <name evidence="2" type="ORF">E2I00_008625</name>
</gene>
<sequence>MGMRSGSQGTPSPPKIGCLGPDSSPSHPSLSPGLCTHMRMAQMTSSLQRQEVRIPAIPLPSSPLPPPVVFFPIRLAPGHLAACIQQTHTCLAKCPSCGYP</sequence>
<feature type="region of interest" description="Disordered" evidence="1">
    <location>
        <begin position="1"/>
        <end position="34"/>
    </location>
</feature>
<keyword evidence="3" id="KW-1185">Reference proteome</keyword>
<accession>A0A643CBP9</accession>
<proteinExistence type="predicted"/>
<dbReference type="AlphaFoldDB" id="A0A643CBP9"/>
<evidence type="ECO:0000256" key="1">
    <source>
        <dbReference type="SAM" id="MobiDB-lite"/>
    </source>
</evidence>
<evidence type="ECO:0000313" key="3">
    <source>
        <dbReference type="Proteomes" id="UP000437017"/>
    </source>
</evidence>
<feature type="compositionally biased region" description="Low complexity" evidence="1">
    <location>
        <begin position="21"/>
        <end position="32"/>
    </location>
</feature>
<feature type="compositionally biased region" description="Polar residues" evidence="1">
    <location>
        <begin position="1"/>
        <end position="10"/>
    </location>
</feature>
<evidence type="ECO:0000313" key="2">
    <source>
        <dbReference type="EMBL" id="KAB0397661.1"/>
    </source>
</evidence>
<dbReference type="Proteomes" id="UP000437017">
    <property type="component" value="Unassembled WGS sequence"/>
</dbReference>
<name>A0A643CBP9_BALPH</name>
<dbReference type="EMBL" id="SGJD01001930">
    <property type="protein sequence ID" value="KAB0397661.1"/>
    <property type="molecule type" value="Genomic_DNA"/>
</dbReference>